<proteinExistence type="predicted"/>
<feature type="domain" description="Protein kinase" evidence="2">
    <location>
        <begin position="34"/>
        <end position="302"/>
    </location>
</feature>
<evidence type="ECO:0000313" key="4">
    <source>
        <dbReference type="Proteomes" id="UP000481858"/>
    </source>
</evidence>
<dbReference type="PROSITE" id="PS50011">
    <property type="entry name" value="PROTEIN_KINASE_DOM"/>
    <property type="match status" value="1"/>
</dbReference>
<dbReference type="EMBL" id="WUBL01000011">
    <property type="protein sequence ID" value="KAF2971659.1"/>
    <property type="molecule type" value="Genomic_DNA"/>
</dbReference>
<dbReference type="SUPFAM" id="SSF56112">
    <property type="entry name" value="Protein kinase-like (PK-like)"/>
    <property type="match status" value="1"/>
</dbReference>
<dbReference type="InterPro" id="IPR000719">
    <property type="entry name" value="Prot_kinase_dom"/>
</dbReference>
<dbReference type="Pfam" id="PF13095">
    <property type="entry name" value="FTA2"/>
    <property type="match status" value="1"/>
</dbReference>
<name>A0A7C8J627_9PEZI</name>
<dbReference type="OrthoDB" id="3432781at2759"/>
<dbReference type="InterPro" id="IPR025213">
    <property type="entry name" value="Sim4_Fta2"/>
</dbReference>
<organism evidence="3 4">
    <name type="scientific">Xylaria multiplex</name>
    <dbReference type="NCBI Taxonomy" id="323545"/>
    <lineage>
        <taxon>Eukaryota</taxon>
        <taxon>Fungi</taxon>
        <taxon>Dikarya</taxon>
        <taxon>Ascomycota</taxon>
        <taxon>Pezizomycotina</taxon>
        <taxon>Sordariomycetes</taxon>
        <taxon>Xylariomycetidae</taxon>
        <taxon>Xylariales</taxon>
        <taxon>Xylariaceae</taxon>
        <taxon>Xylaria</taxon>
    </lineage>
</organism>
<dbReference type="AlphaFoldDB" id="A0A7C8J627"/>
<protein>
    <recommendedName>
        <fullName evidence="2">Protein kinase domain-containing protein</fullName>
    </recommendedName>
</protein>
<evidence type="ECO:0000256" key="1">
    <source>
        <dbReference type="SAM" id="MobiDB-lite"/>
    </source>
</evidence>
<accession>A0A7C8J627</accession>
<evidence type="ECO:0000313" key="3">
    <source>
        <dbReference type="EMBL" id="KAF2971659.1"/>
    </source>
</evidence>
<dbReference type="Proteomes" id="UP000481858">
    <property type="component" value="Unassembled WGS sequence"/>
</dbReference>
<evidence type="ECO:0000259" key="2">
    <source>
        <dbReference type="PROSITE" id="PS50011"/>
    </source>
</evidence>
<reference evidence="3 4" key="1">
    <citation type="submission" date="2019-12" db="EMBL/GenBank/DDBJ databases">
        <title>Draft genome sequence of the ascomycete Xylaria multiplex DSM 110363.</title>
        <authorList>
            <person name="Buettner E."/>
            <person name="Kellner H."/>
        </authorList>
    </citation>
    <scope>NUCLEOTIDE SEQUENCE [LARGE SCALE GENOMIC DNA]</scope>
    <source>
        <strain evidence="3 4">DSM 110363</strain>
    </source>
</reference>
<dbReference type="GO" id="GO:0004672">
    <property type="term" value="F:protein kinase activity"/>
    <property type="evidence" value="ECO:0007669"/>
    <property type="project" value="InterPro"/>
</dbReference>
<dbReference type="InterPro" id="IPR011009">
    <property type="entry name" value="Kinase-like_dom_sf"/>
</dbReference>
<dbReference type="GO" id="GO:0005524">
    <property type="term" value="F:ATP binding"/>
    <property type="evidence" value="ECO:0007669"/>
    <property type="project" value="InterPro"/>
</dbReference>
<feature type="region of interest" description="Disordered" evidence="1">
    <location>
        <begin position="270"/>
        <end position="302"/>
    </location>
</feature>
<keyword evidence="4" id="KW-1185">Reference proteome</keyword>
<sequence length="302" mass="34739">MSEGRRNYSGIIKGPLPPGDGPNLRQFSLPGAPIQWIKKLGEGDQAFVYKVRIWSQDYALKVFKFSNPKDNRFYWRTGLKDELPMKKAIIYTDPFYAECRAYGRIQDGRFDKESKLPCIRQQVAVKCYGYLLLGRQDERWLISQGHDLRSDLIDSEVREALGGDTRVRAIVKHVHEGPKSLHAGNIRRAWANVRLLNNSLKIYNMDIKANNFIGFRLVDFGSSWTEPHAILQYLEDKEGGVPAKYVTGNDKRHFDDMIAKEQIPTRLKATHRPRYQLRSQGEAPWAGQALPERRRANTPRLG</sequence>
<gene>
    <name evidence="3" type="ORF">GQX73_g1889</name>
</gene>
<dbReference type="InParanoid" id="A0A7C8J627"/>
<comment type="caution">
    <text evidence="3">The sequence shown here is derived from an EMBL/GenBank/DDBJ whole genome shotgun (WGS) entry which is preliminary data.</text>
</comment>